<feature type="region of interest" description="Disordered" evidence="4">
    <location>
        <begin position="326"/>
        <end position="347"/>
    </location>
</feature>
<keyword evidence="8" id="KW-1185">Reference proteome</keyword>
<keyword evidence="2 3" id="KW-0175">Coiled coil</keyword>
<dbReference type="Gene3D" id="2.40.30.170">
    <property type="match status" value="1"/>
</dbReference>
<dbReference type="Pfam" id="PF25954">
    <property type="entry name" value="Beta-barrel_RND_2"/>
    <property type="match status" value="1"/>
</dbReference>
<gene>
    <name evidence="7" type="ORF">B5P45_22585</name>
</gene>
<feature type="domain" description="YbhG-like alpha-helical hairpin" evidence="5">
    <location>
        <begin position="78"/>
        <end position="204"/>
    </location>
</feature>
<dbReference type="EMBL" id="MZMT01000053">
    <property type="protein sequence ID" value="PIO42550.1"/>
    <property type="molecule type" value="Genomic_DNA"/>
</dbReference>
<evidence type="ECO:0000256" key="3">
    <source>
        <dbReference type="SAM" id="Coils"/>
    </source>
</evidence>
<dbReference type="Gene3D" id="1.10.287.470">
    <property type="entry name" value="Helix hairpin bin"/>
    <property type="match status" value="2"/>
</dbReference>
<name>A0A2N9VST2_9HYPH</name>
<proteinExistence type="predicted"/>
<dbReference type="RefSeq" id="WP_165788427.1">
    <property type="nucleotide sequence ID" value="NZ_CP017940.1"/>
</dbReference>
<dbReference type="AlphaFoldDB" id="A0A2N9VST2"/>
<accession>A0A2N9VST2</accession>
<organism evidence="7 8">
    <name type="scientific">Phyllobacterium zundukense</name>
    <dbReference type="NCBI Taxonomy" id="1867719"/>
    <lineage>
        <taxon>Bacteria</taxon>
        <taxon>Pseudomonadati</taxon>
        <taxon>Pseudomonadota</taxon>
        <taxon>Alphaproteobacteria</taxon>
        <taxon>Hyphomicrobiales</taxon>
        <taxon>Phyllobacteriaceae</taxon>
        <taxon>Phyllobacterium</taxon>
    </lineage>
</organism>
<dbReference type="PANTHER" id="PTHR32347">
    <property type="entry name" value="EFFLUX SYSTEM COMPONENT YKNX-RELATED"/>
    <property type="match status" value="1"/>
</dbReference>
<evidence type="ECO:0000313" key="7">
    <source>
        <dbReference type="EMBL" id="PIO42550.1"/>
    </source>
</evidence>
<feature type="coiled-coil region" evidence="3">
    <location>
        <begin position="181"/>
        <end position="208"/>
    </location>
</feature>
<dbReference type="InterPro" id="IPR058792">
    <property type="entry name" value="Beta-barrel_RND_2"/>
</dbReference>
<dbReference type="Proteomes" id="UP000232163">
    <property type="component" value="Unassembled WGS sequence"/>
</dbReference>
<evidence type="ECO:0000259" key="5">
    <source>
        <dbReference type="Pfam" id="PF25881"/>
    </source>
</evidence>
<evidence type="ECO:0000313" key="8">
    <source>
        <dbReference type="Proteomes" id="UP000232163"/>
    </source>
</evidence>
<dbReference type="PANTHER" id="PTHR32347:SF23">
    <property type="entry name" value="BLL5650 PROTEIN"/>
    <property type="match status" value="1"/>
</dbReference>
<comment type="caution">
    <text evidence="7">The sequence shown here is derived from an EMBL/GenBank/DDBJ whole genome shotgun (WGS) entry which is preliminary data.</text>
</comment>
<comment type="subcellular location">
    <subcellularLocation>
        <location evidence="1">Cell envelope</location>
    </subcellularLocation>
</comment>
<evidence type="ECO:0000256" key="1">
    <source>
        <dbReference type="ARBA" id="ARBA00004196"/>
    </source>
</evidence>
<evidence type="ECO:0000259" key="6">
    <source>
        <dbReference type="Pfam" id="PF25954"/>
    </source>
</evidence>
<evidence type="ECO:0000256" key="2">
    <source>
        <dbReference type="ARBA" id="ARBA00023054"/>
    </source>
</evidence>
<reference evidence="7 8" key="1">
    <citation type="journal article" date="2017" name="Int J Environ Stud">
        <title>Does the Miocene-Pliocene relict legume Oxytropis triphylla form nitrogen-fixing nodules with a combination of bacterial strains?</title>
        <authorList>
            <person name="Safronova V."/>
            <person name="Belimov A."/>
            <person name="Sazanova A."/>
            <person name="Kuznetsova I."/>
            <person name="Popova J."/>
            <person name="Andronov E."/>
            <person name="Verkhozina A."/>
            <person name="Tikhonovich I."/>
        </authorList>
    </citation>
    <scope>NUCLEOTIDE SEQUENCE [LARGE SCALE GENOMIC DNA]</scope>
    <source>
        <strain evidence="7 8">Tri-38</strain>
    </source>
</reference>
<protein>
    <submittedName>
        <fullName evidence="7">Uncharacterized protein</fullName>
    </submittedName>
</protein>
<feature type="compositionally biased region" description="Polar residues" evidence="4">
    <location>
        <begin position="337"/>
        <end position="347"/>
    </location>
</feature>
<dbReference type="Pfam" id="PF25881">
    <property type="entry name" value="HH_YBHG"/>
    <property type="match status" value="1"/>
</dbReference>
<sequence length="347" mass="37434">MSKPLRIIVLLLVLAGIGSGAWWYLHHPAANDALTLYGNVDLRQASLAFNGSERIAGVLVEEGDMVKKGQVLARLDTNRLSPQVREADATVAAQRAMVMKLRNGSRPEEIAQARANLASAKADAANANIQYERRAALTATATISKQDLDTAKAAAGVAGAKVEVAQSALDLAIAGPRAEELLQAEAQLRANEAQLALIRQELDDAELVAPFDAVVRSRLMEPGEMAAPTKPVFSLATTGIKWVRAYVSEPNLGHVRSGMRARITTDSFPDRPQDGWVGFISPVAEFTPKTVETEDLRSSLVYEVRVFVEDKDDLFRLGMPATVKLLPDEAPKPLPQDANSTDPKAKP</sequence>
<dbReference type="Gene3D" id="2.40.50.100">
    <property type="match status" value="1"/>
</dbReference>
<dbReference type="SUPFAM" id="SSF111369">
    <property type="entry name" value="HlyD-like secretion proteins"/>
    <property type="match status" value="2"/>
</dbReference>
<feature type="domain" description="CusB-like beta-barrel" evidence="6">
    <location>
        <begin position="242"/>
        <end position="325"/>
    </location>
</feature>
<evidence type="ECO:0000256" key="4">
    <source>
        <dbReference type="SAM" id="MobiDB-lite"/>
    </source>
</evidence>
<dbReference type="KEGG" id="pht:BLM14_12145"/>
<dbReference type="GO" id="GO:0030313">
    <property type="term" value="C:cell envelope"/>
    <property type="evidence" value="ECO:0007669"/>
    <property type="project" value="UniProtKB-SubCell"/>
</dbReference>
<dbReference type="InterPro" id="IPR050465">
    <property type="entry name" value="UPF0194_transport"/>
</dbReference>
<dbReference type="InterPro" id="IPR059052">
    <property type="entry name" value="HH_YbhG-like"/>
</dbReference>